<dbReference type="SUPFAM" id="SSF54909">
    <property type="entry name" value="Dimeric alpha+beta barrel"/>
    <property type="match status" value="1"/>
</dbReference>
<dbReference type="EMBL" id="JAACJO010000012">
    <property type="protein sequence ID" value="KAF5351726.1"/>
    <property type="molecule type" value="Genomic_DNA"/>
</dbReference>
<dbReference type="PANTHER" id="PTHR33606">
    <property type="entry name" value="PROTEIN YCII"/>
    <property type="match status" value="1"/>
</dbReference>
<evidence type="ECO:0000259" key="1">
    <source>
        <dbReference type="Pfam" id="PF03795"/>
    </source>
</evidence>
<gene>
    <name evidence="2" type="ORF">D9756_007462</name>
</gene>
<dbReference type="InterPro" id="IPR011008">
    <property type="entry name" value="Dimeric_a/b-barrel"/>
</dbReference>
<sequence length="133" mass="15298">MHRRIPPFHRFFRSIHTTNVRAAERNRFFVYAPDYPNSVAHRYAVREAHLAGVKQPIETGVIPVAGMLADPEQPKTKIGNEMRNNATGSVLIIEADTLEEARQLIENDIYWKKGVWDKERVIIQPFFAATPFP</sequence>
<proteinExistence type="predicted"/>
<dbReference type="Gene3D" id="3.30.70.1060">
    <property type="entry name" value="Dimeric alpha+beta barrel"/>
    <property type="match status" value="1"/>
</dbReference>
<comment type="caution">
    <text evidence="2">The sequence shown here is derived from an EMBL/GenBank/DDBJ whole genome shotgun (WGS) entry which is preliminary data.</text>
</comment>
<evidence type="ECO:0000313" key="3">
    <source>
        <dbReference type="Proteomes" id="UP000559027"/>
    </source>
</evidence>
<dbReference type="Pfam" id="PF03795">
    <property type="entry name" value="YCII"/>
    <property type="match status" value="1"/>
</dbReference>
<dbReference type="OrthoDB" id="5519740at2759"/>
<dbReference type="Proteomes" id="UP000559027">
    <property type="component" value="Unassembled WGS sequence"/>
</dbReference>
<name>A0A8H5D192_9AGAR</name>
<evidence type="ECO:0000313" key="2">
    <source>
        <dbReference type="EMBL" id="KAF5351726.1"/>
    </source>
</evidence>
<feature type="domain" description="YCII-related" evidence="1">
    <location>
        <begin position="27"/>
        <end position="121"/>
    </location>
</feature>
<keyword evidence="3" id="KW-1185">Reference proteome</keyword>
<reference evidence="2 3" key="1">
    <citation type="journal article" date="2020" name="ISME J.">
        <title>Uncovering the hidden diversity of litter-decomposition mechanisms in mushroom-forming fungi.</title>
        <authorList>
            <person name="Floudas D."/>
            <person name="Bentzer J."/>
            <person name="Ahren D."/>
            <person name="Johansson T."/>
            <person name="Persson P."/>
            <person name="Tunlid A."/>
        </authorList>
    </citation>
    <scope>NUCLEOTIDE SEQUENCE [LARGE SCALE GENOMIC DNA]</scope>
    <source>
        <strain evidence="2 3">CBS 146.42</strain>
    </source>
</reference>
<accession>A0A8H5D192</accession>
<protein>
    <recommendedName>
        <fullName evidence="1">YCII-related domain-containing protein</fullName>
    </recommendedName>
</protein>
<dbReference type="InterPro" id="IPR051807">
    <property type="entry name" value="Sec-metab_biosynth-assoc"/>
</dbReference>
<dbReference type="AlphaFoldDB" id="A0A8H5D192"/>
<organism evidence="2 3">
    <name type="scientific">Leucocoprinus leucothites</name>
    <dbReference type="NCBI Taxonomy" id="201217"/>
    <lineage>
        <taxon>Eukaryota</taxon>
        <taxon>Fungi</taxon>
        <taxon>Dikarya</taxon>
        <taxon>Basidiomycota</taxon>
        <taxon>Agaricomycotina</taxon>
        <taxon>Agaricomycetes</taxon>
        <taxon>Agaricomycetidae</taxon>
        <taxon>Agaricales</taxon>
        <taxon>Agaricineae</taxon>
        <taxon>Agaricaceae</taxon>
        <taxon>Leucocoprinus</taxon>
    </lineage>
</organism>
<dbReference type="PANTHER" id="PTHR33606:SF3">
    <property type="entry name" value="PROTEIN YCII"/>
    <property type="match status" value="1"/>
</dbReference>
<dbReference type="InterPro" id="IPR005545">
    <property type="entry name" value="YCII"/>
</dbReference>